<keyword evidence="1" id="KW-0812">Transmembrane</keyword>
<dbReference type="OrthoDB" id="2558at10239"/>
<accession>Q7Y3F6</accession>
<keyword evidence="1" id="KW-1133">Transmembrane helix</keyword>
<evidence type="ECO:0000313" key="3">
    <source>
        <dbReference type="Proteomes" id="UP000001773"/>
    </source>
</evidence>
<sequence>MARKVKKTIKTIFKNEEEEFKTLLNDYRKKYLPSKYNQLELLDWLCSDEILHYMSITSRGDGKSFNYIGALAWLSYHLNFGTMLLVRHWSLMDKMAEMVFEIIRTVGMFDIENVGIQAKADYLTITIEGREVFIITNLNNASDLKQSSAVLRNYPVVLYDEFLTLGEDYVTNELAKLQTIIKSIDRMGKRPYIKRPKIIYLGNPVNFDSPILPALNIFYALQNQEINTIQQHGKTILELRRNDEVNEEKTTGYFEDSVDSDITGEFNFSNYRLADQQTYNKALTNGTLYKIRLEDKLSYVILESDNEYILSIEESKLDENYCIHLKDETATCEYLKPSFYKDSFIKRFQKGHFNFKDSFSRTFIEGNEDLQRLNFFKLNAVASTDHEDAYANIVRESWISRLAKIYEQ</sequence>
<keyword evidence="1" id="KW-0472">Membrane</keyword>
<dbReference type="GeneID" id="1489931"/>
<dbReference type="RefSeq" id="NP_852012.1">
    <property type="nucleotide sequence ID" value="NC_004814.1"/>
</dbReference>
<gene>
    <name evidence="2" type="primary">orf6</name>
</gene>
<proteinExistence type="predicted"/>
<evidence type="ECO:0000313" key="2">
    <source>
        <dbReference type="EMBL" id="AAP42305.1"/>
    </source>
</evidence>
<organism evidence="2 3">
    <name type="scientific">Streptococcus phage C1</name>
    <dbReference type="NCBI Taxonomy" id="2907838"/>
    <lineage>
        <taxon>Viruses</taxon>
        <taxon>Duplodnaviria</taxon>
        <taxon>Heunggongvirae</taxon>
        <taxon>Uroviricota</taxon>
        <taxon>Caudoviricetes</taxon>
        <taxon>Rountreeviridae</taxon>
        <taxon>Fischettivirus</taxon>
        <taxon>Fischettivirus C1</taxon>
    </lineage>
</organism>
<feature type="transmembrane region" description="Helical" evidence="1">
    <location>
        <begin position="64"/>
        <end position="86"/>
    </location>
</feature>
<keyword evidence="3" id="KW-1185">Reference proteome</keyword>
<reference evidence="2 3" key="2">
    <citation type="journal article" date="2006" name="Proc. Natl. Acad. Sci. U.S.A.">
        <title>PlyC: a multimeric bacteriophage lysin.</title>
        <authorList>
            <person name="Nelson D."/>
            <person name="Schuch R."/>
            <person name="Chahales P."/>
            <person name="Zhu S."/>
            <person name="Fischetti V.A."/>
        </authorList>
    </citation>
    <scope>NUCLEOTIDE SEQUENCE [LARGE SCALE GENOMIC DNA]</scope>
</reference>
<evidence type="ECO:0000256" key="1">
    <source>
        <dbReference type="SAM" id="Phobius"/>
    </source>
</evidence>
<dbReference type="KEGG" id="vg:1489931"/>
<reference evidence="2 3" key="1">
    <citation type="journal article" date="2003" name="J. Bacteriol.">
        <title>Genomic sequence of C1, the first streptococcal phage.</title>
        <authorList>
            <person name="Nelson D."/>
            <person name="Schuch R."/>
            <person name="Zhu S."/>
            <person name="Tscherne D.M."/>
            <person name="Fischetti V.A."/>
        </authorList>
    </citation>
    <scope>NUCLEOTIDE SEQUENCE</scope>
</reference>
<protein>
    <submittedName>
        <fullName evidence="2">Neck appendage</fullName>
    </submittedName>
</protein>
<dbReference type="EMBL" id="AY212251">
    <property type="protein sequence ID" value="AAP42305.1"/>
    <property type="molecule type" value="Genomic_DNA"/>
</dbReference>
<dbReference type="Proteomes" id="UP000001773">
    <property type="component" value="Segment"/>
</dbReference>
<name>Q7Y3F6_BPSC1</name>